<dbReference type="STRING" id="1263082.A0A068RW60"/>
<evidence type="ECO:0000256" key="2">
    <source>
        <dbReference type="ARBA" id="ARBA00022771"/>
    </source>
</evidence>
<evidence type="ECO:0000313" key="7">
    <source>
        <dbReference type="Proteomes" id="UP000027586"/>
    </source>
</evidence>
<dbReference type="PANTHER" id="PTHR12480">
    <property type="entry name" value="ARGININE DEMETHYLASE AND LYSYL-HYDROXYLASE JMJD"/>
    <property type="match status" value="1"/>
</dbReference>
<evidence type="ECO:0000256" key="3">
    <source>
        <dbReference type="ARBA" id="ARBA00022833"/>
    </source>
</evidence>
<evidence type="ECO:0000259" key="5">
    <source>
        <dbReference type="PROSITE" id="PS51184"/>
    </source>
</evidence>
<evidence type="ECO:0000256" key="4">
    <source>
        <dbReference type="SAM" id="MobiDB-lite"/>
    </source>
</evidence>
<dbReference type="AlphaFoldDB" id="A0A068RW60"/>
<dbReference type="PANTHER" id="PTHR12480:SF35">
    <property type="entry name" value="TRANSCRIPTION FACTOR JUMONJI, JMJC DOMAIN-CONTAINING PROTEIN"/>
    <property type="match status" value="1"/>
</dbReference>
<dbReference type="OrthoDB" id="298344at2759"/>
<proteinExistence type="predicted"/>
<dbReference type="Proteomes" id="UP000027586">
    <property type="component" value="Unassembled WGS sequence"/>
</dbReference>
<evidence type="ECO:0000313" key="6">
    <source>
        <dbReference type="EMBL" id="CDH54254.1"/>
    </source>
</evidence>
<feature type="region of interest" description="Disordered" evidence="4">
    <location>
        <begin position="112"/>
        <end position="132"/>
    </location>
</feature>
<accession>A0A068RW60</accession>
<dbReference type="SUPFAM" id="SSF51197">
    <property type="entry name" value="Clavaminate synthase-like"/>
    <property type="match status" value="1"/>
</dbReference>
<gene>
    <name evidence="6" type="ORF">LCOR_05517.1</name>
</gene>
<keyword evidence="7" id="KW-1185">Reference proteome</keyword>
<dbReference type="Gene3D" id="3.30.60.90">
    <property type="match status" value="1"/>
</dbReference>
<protein>
    <submittedName>
        <fullName evidence="6">Domain-containing protein</fullName>
    </submittedName>
</protein>
<feature type="domain" description="JmjC" evidence="5">
    <location>
        <begin position="148"/>
        <end position="321"/>
    </location>
</feature>
<dbReference type="GO" id="GO:0005737">
    <property type="term" value="C:cytoplasm"/>
    <property type="evidence" value="ECO:0007669"/>
    <property type="project" value="TreeGrafter"/>
</dbReference>
<feature type="compositionally biased region" description="Polar residues" evidence="4">
    <location>
        <begin position="788"/>
        <end position="797"/>
    </location>
</feature>
<keyword evidence="1" id="KW-0479">Metal-binding</keyword>
<name>A0A068RW60_9FUNG</name>
<dbReference type="GO" id="GO:0008270">
    <property type="term" value="F:zinc ion binding"/>
    <property type="evidence" value="ECO:0007669"/>
    <property type="project" value="UniProtKB-KW"/>
</dbReference>
<dbReference type="Gene3D" id="2.60.120.650">
    <property type="entry name" value="Cupin"/>
    <property type="match status" value="1"/>
</dbReference>
<dbReference type="VEuPathDB" id="FungiDB:LCOR_05517.1"/>
<comment type="caution">
    <text evidence="6">The sequence shown here is derived from an EMBL/GenBank/DDBJ whole genome shotgun (WGS) entry which is preliminary data.</text>
</comment>
<dbReference type="PROSITE" id="PS51184">
    <property type="entry name" value="JMJC"/>
    <property type="match status" value="1"/>
</dbReference>
<evidence type="ECO:0000256" key="1">
    <source>
        <dbReference type="ARBA" id="ARBA00022723"/>
    </source>
</evidence>
<reference evidence="6" key="1">
    <citation type="submission" date="2013-08" db="EMBL/GenBank/DDBJ databases">
        <title>Gene expansion shapes genome architecture in the human pathogen Lichtheimia corymbifera: an evolutionary genomics analysis in the ancient terrestrial Mucorales (Mucoromycotina).</title>
        <authorList>
            <person name="Schwartze V.U."/>
            <person name="Winter S."/>
            <person name="Shelest E."/>
            <person name="Marcet-Houben M."/>
            <person name="Horn F."/>
            <person name="Wehner S."/>
            <person name="Hoffmann K."/>
            <person name="Riege K."/>
            <person name="Sammeth M."/>
            <person name="Nowrousian M."/>
            <person name="Valiante V."/>
            <person name="Linde J."/>
            <person name="Jacobsen I.D."/>
            <person name="Marz M."/>
            <person name="Brakhage A.A."/>
            <person name="Gabaldon T."/>
            <person name="Bocker S."/>
            <person name="Voigt K."/>
        </authorList>
    </citation>
    <scope>NUCLEOTIDE SEQUENCE [LARGE SCALE GENOMIC DNA]</scope>
    <source>
        <strain evidence="6">FSU 9682</strain>
    </source>
</reference>
<dbReference type="InterPro" id="IPR050910">
    <property type="entry name" value="JMJD6_ArgDemeth/LysHydrox"/>
</dbReference>
<dbReference type="InterPro" id="IPR043145">
    <property type="entry name" value="Znf_ZZ_sf"/>
</dbReference>
<dbReference type="InterPro" id="IPR003347">
    <property type="entry name" value="JmjC_dom"/>
</dbReference>
<dbReference type="SUPFAM" id="SSF57850">
    <property type="entry name" value="RING/U-box"/>
    <property type="match status" value="1"/>
</dbReference>
<sequence>MPKVKIFESTESLPNFFHEASRKSINEFKGEDSRIDHKQLAEYIHDQVEVKGNPLVIGDFNTLPSWDRELFHLSRFLELYEEKVQVYNMVTRHTMSMSTDKFLNYVQQRDANDFQDDNNDDQHKSTEDTKRRDVRYGKDLSCPAVIQEKLRSMLPNDILPLDATDLFVHMPKHLRAENLMCYIGSDGTGTAAHRDICATLGHNLMIYGDENAYSEWLMITNDERPKLLRYIHPFRPKDSIDTTPIQSSTFVETDRGWVSRKYVYQGRIKTYVVLQRPGDLVLVPSMCYHQVRNVNTSIKVAWNRATPRSLQMAVQKQLPIYQRLIRPEVYRCKAMVYRTILSLTNDNTNNSREVPSMDGCDDDHSAIVPGTPMTNDTSDTNMSYSKGRPPILTHAKRNTHAEYEECCILADLFYYDILLPEAIEPIQSEDVDDKDIYCDMKIRDDMFEGICDFCHADIFYRYYHCSSCNYDICMACYSQGRSCSHMDQLVMAQGIIPFEQLVKMYTDFIEAINAAFKEYEDIPNRLTKDGSFLFDDQRYNLATLCRRLEKYRQRNKMFSNYFSCGHCHTIATLEELYNQKELDLPDIFGQRRCEQLQSDQQLNMAWVCTKCATRCGEGCKVPEPKNEPKVDELVYYLPPENDARNMGGASDNCINKTVYWPRKNAEQGGVSPKWTKDDLRGRILGSLMDNVHLGTLKSELAYRHKMQKLVDGLTIIADHWLSLVLEEFKKSIIQKLTLRLPEDLPGLSNCRRKIINLDKVVLEIPKGTKLVQEGGGRRKDNDDRKPVNEQNNDNTPMESEVLSSAEKNDTRPKRRKRIQVSGVTRAKRSRRNNPPMEEDDDPTIQINYNM</sequence>
<keyword evidence="3" id="KW-0862">Zinc</keyword>
<dbReference type="SMART" id="SM00558">
    <property type="entry name" value="JmjC"/>
    <property type="match status" value="1"/>
</dbReference>
<dbReference type="EMBL" id="CBTN010000022">
    <property type="protein sequence ID" value="CDH54254.1"/>
    <property type="molecule type" value="Genomic_DNA"/>
</dbReference>
<feature type="compositionally biased region" description="Basic and acidic residues" evidence="4">
    <location>
        <begin position="120"/>
        <end position="132"/>
    </location>
</feature>
<feature type="region of interest" description="Disordered" evidence="4">
    <location>
        <begin position="771"/>
        <end position="850"/>
    </location>
</feature>
<feature type="compositionally biased region" description="Basic and acidic residues" evidence="4">
    <location>
        <begin position="775"/>
        <end position="787"/>
    </location>
</feature>
<keyword evidence="2" id="KW-0863">Zinc-finger</keyword>
<organism evidence="6 7">
    <name type="scientific">Lichtheimia corymbifera JMRC:FSU:9682</name>
    <dbReference type="NCBI Taxonomy" id="1263082"/>
    <lineage>
        <taxon>Eukaryota</taxon>
        <taxon>Fungi</taxon>
        <taxon>Fungi incertae sedis</taxon>
        <taxon>Mucoromycota</taxon>
        <taxon>Mucoromycotina</taxon>
        <taxon>Mucoromycetes</taxon>
        <taxon>Mucorales</taxon>
        <taxon>Lichtheimiaceae</taxon>
        <taxon>Lichtheimia</taxon>
    </lineage>
</organism>
<dbReference type="Pfam" id="PF02373">
    <property type="entry name" value="JmjC"/>
    <property type="match status" value="1"/>
</dbReference>